<dbReference type="KEGG" id="tml:GSTUM_00007931001"/>
<feature type="region of interest" description="Disordered" evidence="1">
    <location>
        <begin position="97"/>
        <end position="132"/>
    </location>
</feature>
<sequence>MLVLIRMEIVNVYRRGLIRGGDMSLDTNVALSLSRWFRFGGRGADVDIFSRQTRRSSRVGASLWGHLGIYCPSELGESMRYKLPPWIECHPPLRYNGLQHSNQSPSSPPNLQNPPRLERGHNTTGGRRPSTINHLRRCLERSLACPALHNNNNLHIPSRHIPSRPPLAGSKLSGPRTGKSRCAWSAKRAPVGVLAGGESG</sequence>
<dbReference type="HOGENOM" id="CLU_1367124_0_0_1"/>
<keyword evidence="3" id="KW-1185">Reference proteome</keyword>
<organism evidence="2 3">
    <name type="scientific">Tuber melanosporum (strain Mel28)</name>
    <name type="common">Perigord black truffle</name>
    <dbReference type="NCBI Taxonomy" id="656061"/>
    <lineage>
        <taxon>Eukaryota</taxon>
        <taxon>Fungi</taxon>
        <taxon>Dikarya</taxon>
        <taxon>Ascomycota</taxon>
        <taxon>Pezizomycotina</taxon>
        <taxon>Pezizomycetes</taxon>
        <taxon>Pezizales</taxon>
        <taxon>Tuberaceae</taxon>
        <taxon>Tuber</taxon>
    </lineage>
</organism>
<gene>
    <name evidence="2" type="ORF">GSTUM_00007931001</name>
</gene>
<reference evidence="2 3" key="1">
    <citation type="journal article" date="2010" name="Nature">
        <title>Perigord black truffle genome uncovers evolutionary origins and mechanisms of symbiosis.</title>
        <authorList>
            <person name="Martin F."/>
            <person name="Kohler A."/>
            <person name="Murat C."/>
            <person name="Balestrini R."/>
            <person name="Coutinho P.M."/>
            <person name="Jaillon O."/>
            <person name="Montanini B."/>
            <person name="Morin E."/>
            <person name="Noel B."/>
            <person name="Percudani R."/>
            <person name="Porcel B."/>
            <person name="Rubini A."/>
            <person name="Amicucci A."/>
            <person name="Amselem J."/>
            <person name="Anthouard V."/>
            <person name="Arcioni S."/>
            <person name="Artiguenave F."/>
            <person name="Aury J.M."/>
            <person name="Ballario P."/>
            <person name="Bolchi A."/>
            <person name="Brenna A."/>
            <person name="Brun A."/>
            <person name="Buee M."/>
            <person name="Cantarel B."/>
            <person name="Chevalier G."/>
            <person name="Couloux A."/>
            <person name="Da Silva C."/>
            <person name="Denoeud F."/>
            <person name="Duplessis S."/>
            <person name="Ghignone S."/>
            <person name="Hilselberger B."/>
            <person name="Iotti M."/>
            <person name="Marcais B."/>
            <person name="Mello A."/>
            <person name="Miranda M."/>
            <person name="Pacioni G."/>
            <person name="Quesneville H."/>
            <person name="Riccioni C."/>
            <person name="Ruotolo R."/>
            <person name="Splivallo R."/>
            <person name="Stocchi V."/>
            <person name="Tisserant E."/>
            <person name="Viscomi A.R."/>
            <person name="Zambonelli A."/>
            <person name="Zampieri E."/>
            <person name="Henrissat B."/>
            <person name="Lebrun M.H."/>
            <person name="Paolocci F."/>
            <person name="Bonfante P."/>
            <person name="Ottonello S."/>
            <person name="Wincker P."/>
        </authorList>
    </citation>
    <scope>NUCLEOTIDE SEQUENCE [LARGE SCALE GENOMIC DNA]</scope>
    <source>
        <strain evidence="2 3">Mel28</strain>
    </source>
</reference>
<dbReference type="AlphaFoldDB" id="D5GHI4"/>
<name>D5GHI4_TUBMM</name>
<evidence type="ECO:0000256" key="1">
    <source>
        <dbReference type="SAM" id="MobiDB-lite"/>
    </source>
</evidence>
<evidence type="ECO:0000313" key="2">
    <source>
        <dbReference type="EMBL" id="CAZ83977.1"/>
    </source>
</evidence>
<dbReference type="Proteomes" id="UP000006911">
    <property type="component" value="Unassembled WGS sequence"/>
</dbReference>
<dbReference type="InParanoid" id="D5GHI4"/>
<accession>D5GHI4</accession>
<proteinExistence type="predicted"/>
<protein>
    <submittedName>
        <fullName evidence="2">(Perigord truffle) hypothetical protein</fullName>
    </submittedName>
</protein>
<feature type="compositionally biased region" description="Polar residues" evidence="1">
    <location>
        <begin position="122"/>
        <end position="132"/>
    </location>
</feature>
<dbReference type="EMBL" id="FN430319">
    <property type="protein sequence ID" value="CAZ83977.1"/>
    <property type="molecule type" value="Genomic_DNA"/>
</dbReference>
<evidence type="ECO:0000313" key="3">
    <source>
        <dbReference type="Proteomes" id="UP000006911"/>
    </source>
</evidence>
<feature type="region of interest" description="Disordered" evidence="1">
    <location>
        <begin position="151"/>
        <end position="200"/>
    </location>
</feature>